<feature type="compositionally biased region" description="Basic residues" evidence="1">
    <location>
        <begin position="396"/>
        <end position="410"/>
    </location>
</feature>
<keyword evidence="2" id="KW-0670">Pyruvate</keyword>
<feature type="compositionally biased region" description="Basic residues" evidence="1">
    <location>
        <begin position="99"/>
        <end position="112"/>
    </location>
</feature>
<protein>
    <submittedName>
        <fullName evidence="2">Dihydrolipoamide dehydrogenase of pyruvate dehydrogenase complex</fullName>
        <ecNumber evidence="2">1.8.1.4</ecNumber>
    </submittedName>
</protein>
<feature type="region of interest" description="Disordered" evidence="1">
    <location>
        <begin position="1"/>
        <end position="40"/>
    </location>
</feature>
<evidence type="ECO:0000313" key="2">
    <source>
        <dbReference type="EMBL" id="CAA9532702.1"/>
    </source>
</evidence>
<accession>A0A6J4TUN3</accession>
<dbReference type="EC" id="1.8.1.4" evidence="2"/>
<gene>
    <name evidence="2" type="ORF">AVDCRST_MAG91-3116</name>
</gene>
<feature type="non-terminal residue" evidence="2">
    <location>
        <position position="461"/>
    </location>
</feature>
<keyword evidence="2" id="KW-0560">Oxidoreductase</keyword>
<feature type="compositionally biased region" description="Basic and acidic residues" evidence="1">
    <location>
        <begin position="334"/>
        <end position="344"/>
    </location>
</feature>
<name>A0A6J4TUN3_9SPHN</name>
<feature type="compositionally biased region" description="Basic residues" evidence="1">
    <location>
        <begin position="321"/>
        <end position="333"/>
    </location>
</feature>
<feature type="compositionally biased region" description="Basic and acidic residues" evidence="1">
    <location>
        <begin position="267"/>
        <end position="276"/>
    </location>
</feature>
<feature type="region of interest" description="Disordered" evidence="1">
    <location>
        <begin position="74"/>
        <end position="461"/>
    </location>
</feature>
<reference evidence="2" key="1">
    <citation type="submission" date="2020-02" db="EMBL/GenBank/DDBJ databases">
        <authorList>
            <person name="Meier V. D."/>
        </authorList>
    </citation>
    <scope>NUCLEOTIDE SEQUENCE</scope>
    <source>
        <strain evidence="2">AVDCRST_MAG91</strain>
    </source>
</reference>
<feature type="compositionally biased region" description="Basic residues" evidence="1">
    <location>
        <begin position="287"/>
        <end position="310"/>
    </location>
</feature>
<feature type="compositionally biased region" description="Basic and acidic residues" evidence="1">
    <location>
        <begin position="219"/>
        <end position="233"/>
    </location>
</feature>
<feature type="compositionally biased region" description="Basic residues" evidence="1">
    <location>
        <begin position="445"/>
        <end position="461"/>
    </location>
</feature>
<feature type="compositionally biased region" description="Basic and acidic residues" evidence="1">
    <location>
        <begin position="144"/>
        <end position="167"/>
    </location>
</feature>
<evidence type="ECO:0000256" key="1">
    <source>
        <dbReference type="SAM" id="MobiDB-lite"/>
    </source>
</evidence>
<feature type="compositionally biased region" description="Basic residues" evidence="1">
    <location>
        <begin position="238"/>
        <end position="266"/>
    </location>
</feature>
<dbReference type="GO" id="GO:0004148">
    <property type="term" value="F:dihydrolipoyl dehydrogenase (NADH) activity"/>
    <property type="evidence" value="ECO:0007669"/>
    <property type="project" value="UniProtKB-EC"/>
</dbReference>
<feature type="compositionally biased region" description="Low complexity" evidence="1">
    <location>
        <begin position="311"/>
        <end position="320"/>
    </location>
</feature>
<dbReference type="AlphaFoldDB" id="A0A6J4TUN3"/>
<dbReference type="EMBL" id="CADCVX010000542">
    <property type="protein sequence ID" value="CAA9532702.1"/>
    <property type="molecule type" value="Genomic_DNA"/>
</dbReference>
<organism evidence="2">
    <name type="scientific">uncultured Sphingomonadaceae bacterium</name>
    <dbReference type="NCBI Taxonomy" id="169976"/>
    <lineage>
        <taxon>Bacteria</taxon>
        <taxon>Pseudomonadati</taxon>
        <taxon>Pseudomonadota</taxon>
        <taxon>Alphaproteobacteria</taxon>
        <taxon>Sphingomonadales</taxon>
        <taxon>Sphingomonadaceae</taxon>
        <taxon>environmental samples</taxon>
    </lineage>
</organism>
<feature type="non-terminal residue" evidence="2">
    <location>
        <position position="1"/>
    </location>
</feature>
<proteinExistence type="predicted"/>
<sequence length="461" mass="50366">GLRPRRLCGRDPGVPARAQDSHRRARAAGRRLPELGLHSHQGLAQVGRAVRDPVAPEGLWAVRREAGLRLRGRRAAFARGGQTAQRRRRLPHEEAQDRGHRRPGAVRARRGRPGGCGQVEQGRLGASRPRQVGDPGHGRPRAHPSPDRDGAGRGADLDLSRGHDAEVRAQVPGGDRLRRDRHRIRQLLPGAGRGGHGDRGAGPDPAGRGRRDRKGRAQGVREARAQVPHERQGEPAGARRRGRGARRRVRRQGRTAARRGGHRGDRHRGQCGEHRAGGPGASGRTRPGGHRPSRRNQRCGPVRHRRRRGRALAGPQGLSRGHPHRGAHRRRARHGADQGADPRLHLFPAADRVGRPDGGTGQGGRAETQGRALPFPGERQGHRLRRDGGPGQDHLRRGHGSPHRRSHVGRGSHGDDSGFRPGHHPGGDRGRAARHRVPASDHVRGHARKHARRLRPRSAHL</sequence>